<dbReference type="Pfam" id="PF04057">
    <property type="entry name" value="Rep-A_N"/>
    <property type="match status" value="1"/>
</dbReference>
<dbReference type="FunFam" id="2.40.50.140:FF:000041">
    <property type="entry name" value="Replication protein A subunit"/>
    <property type="match status" value="1"/>
</dbReference>
<dbReference type="Pfam" id="PF08646">
    <property type="entry name" value="Rep_fac-A_C"/>
    <property type="match status" value="1"/>
</dbReference>
<keyword evidence="6 11" id="KW-0862">Zinc</keyword>
<dbReference type="GO" id="GO:0006260">
    <property type="term" value="P:DNA replication"/>
    <property type="evidence" value="ECO:0007669"/>
    <property type="project" value="UniProtKB-KW"/>
</dbReference>
<dbReference type="InterPro" id="IPR007199">
    <property type="entry name" value="Rep_factor-A_N"/>
</dbReference>
<dbReference type="InterPro" id="IPR013955">
    <property type="entry name" value="Rep_factor-A_C"/>
</dbReference>
<comment type="subcellular location">
    <subcellularLocation>
        <location evidence="1 11">Nucleus</location>
    </subcellularLocation>
</comment>
<keyword evidence="8 11" id="KW-0539">Nucleus</keyword>
<feature type="domain" description="Replication factor-A protein 1 N-terminal" evidence="14">
    <location>
        <begin position="1"/>
        <end position="47"/>
    </location>
</feature>
<dbReference type="GO" id="GO:0005634">
    <property type="term" value="C:nucleus"/>
    <property type="evidence" value="ECO:0007669"/>
    <property type="project" value="UniProtKB-SubCell"/>
</dbReference>
<evidence type="ECO:0000256" key="8">
    <source>
        <dbReference type="ARBA" id="ARBA00023242"/>
    </source>
</evidence>
<keyword evidence="7 11" id="KW-0238">DNA-binding</keyword>
<feature type="compositionally biased region" description="Polar residues" evidence="12">
    <location>
        <begin position="81"/>
        <end position="132"/>
    </location>
</feature>
<dbReference type="Gene3D" id="2.40.50.140">
    <property type="entry name" value="Nucleic acid-binding proteins"/>
    <property type="match status" value="4"/>
</dbReference>
<evidence type="ECO:0000256" key="3">
    <source>
        <dbReference type="ARBA" id="ARBA00022705"/>
    </source>
</evidence>
<dbReference type="GO" id="GO:0003677">
    <property type="term" value="F:DNA binding"/>
    <property type="evidence" value="ECO:0007669"/>
    <property type="project" value="UniProtKB-KW"/>
</dbReference>
<organism evidence="17 18">
    <name type="scientific">Meganyctiphanes norvegica</name>
    <name type="common">Northern krill</name>
    <name type="synonym">Thysanopoda norvegica</name>
    <dbReference type="NCBI Taxonomy" id="48144"/>
    <lineage>
        <taxon>Eukaryota</taxon>
        <taxon>Metazoa</taxon>
        <taxon>Ecdysozoa</taxon>
        <taxon>Arthropoda</taxon>
        <taxon>Crustacea</taxon>
        <taxon>Multicrustacea</taxon>
        <taxon>Malacostraca</taxon>
        <taxon>Eumalacostraca</taxon>
        <taxon>Eucarida</taxon>
        <taxon>Euphausiacea</taxon>
        <taxon>Euphausiidae</taxon>
        <taxon>Meganyctiphanes</taxon>
    </lineage>
</organism>
<evidence type="ECO:0000256" key="7">
    <source>
        <dbReference type="ARBA" id="ARBA00023125"/>
    </source>
</evidence>
<evidence type="ECO:0000256" key="10">
    <source>
        <dbReference type="ARBA" id="ARBA00062035"/>
    </source>
</evidence>
<feature type="region of interest" description="Disordered" evidence="12">
    <location>
        <begin position="74"/>
        <end position="161"/>
    </location>
</feature>
<dbReference type="CDD" id="cd04476">
    <property type="entry name" value="RPA1_DBD_C"/>
    <property type="match status" value="1"/>
</dbReference>
<evidence type="ECO:0000259" key="15">
    <source>
        <dbReference type="Pfam" id="PF08646"/>
    </source>
</evidence>
<gene>
    <name evidence="17" type="ORF">MNOR_LOCUS37634</name>
</gene>
<comment type="function">
    <text evidence="9 11">As part of the heterotrimeric replication protein A complex (RPA/RP-A), binds and stabilizes single-stranded DNA intermediates, that form during DNA replication or upon DNA stress. It prevents their reannealing and in parallel, recruits and activates different proteins and complexes involved in DNA metabolism. Thereby, it plays an essential role both in DNA replication and the cellular response to DNA damage.</text>
</comment>
<keyword evidence="3 11" id="KW-0235">DNA replication</keyword>
<evidence type="ECO:0000256" key="1">
    <source>
        <dbReference type="ARBA" id="ARBA00004123"/>
    </source>
</evidence>
<evidence type="ECO:0000259" key="14">
    <source>
        <dbReference type="Pfam" id="PF04057"/>
    </source>
</evidence>
<dbReference type="InterPro" id="IPR031657">
    <property type="entry name" value="REPA_OB_2"/>
</dbReference>
<evidence type="ECO:0000256" key="4">
    <source>
        <dbReference type="ARBA" id="ARBA00022723"/>
    </source>
</evidence>
<dbReference type="AlphaFoldDB" id="A0AAV2SLI6"/>
<feature type="domain" description="OB" evidence="13">
    <location>
        <begin position="182"/>
        <end position="245"/>
    </location>
</feature>
<dbReference type="EMBL" id="CAXKWB010077687">
    <property type="protein sequence ID" value="CAL4201715.1"/>
    <property type="molecule type" value="Genomic_DNA"/>
</dbReference>
<dbReference type="Proteomes" id="UP001497623">
    <property type="component" value="Unassembled WGS sequence"/>
</dbReference>
<keyword evidence="18" id="KW-1185">Reference proteome</keyword>
<dbReference type="NCBIfam" id="TIGR00617">
    <property type="entry name" value="rpa1"/>
    <property type="match status" value="1"/>
</dbReference>
<comment type="caution">
    <text evidence="17">The sequence shown here is derived from an EMBL/GenBank/DDBJ whole genome shotgun (WGS) entry which is preliminary data.</text>
</comment>
<dbReference type="CDD" id="cd04474">
    <property type="entry name" value="RPA1_DBD_A"/>
    <property type="match status" value="1"/>
</dbReference>
<dbReference type="GO" id="GO:0006281">
    <property type="term" value="P:DNA repair"/>
    <property type="evidence" value="ECO:0007669"/>
    <property type="project" value="InterPro"/>
</dbReference>
<dbReference type="GO" id="GO:0008270">
    <property type="term" value="F:zinc ion binding"/>
    <property type="evidence" value="ECO:0007669"/>
    <property type="project" value="UniProtKB-KW"/>
</dbReference>
<feature type="compositionally biased region" description="Polar residues" evidence="12">
    <location>
        <begin position="140"/>
        <end position="155"/>
    </location>
</feature>
<evidence type="ECO:0000256" key="5">
    <source>
        <dbReference type="ARBA" id="ARBA00022771"/>
    </source>
</evidence>
<evidence type="ECO:0000256" key="11">
    <source>
        <dbReference type="RuleBase" id="RU364130"/>
    </source>
</evidence>
<dbReference type="CDD" id="cd04475">
    <property type="entry name" value="RPA1_DBD_B"/>
    <property type="match status" value="1"/>
</dbReference>
<dbReference type="PANTHER" id="PTHR47165">
    <property type="entry name" value="OS03G0429900 PROTEIN"/>
    <property type="match status" value="1"/>
</dbReference>
<feature type="domain" description="Replication factor A C-terminal" evidence="15">
    <location>
        <begin position="439"/>
        <end position="585"/>
    </location>
</feature>
<protein>
    <recommendedName>
        <fullName evidence="11">Replication protein A subunit</fullName>
    </recommendedName>
</protein>
<dbReference type="InterPro" id="IPR012340">
    <property type="entry name" value="NA-bd_OB-fold"/>
</dbReference>
<dbReference type="FunFam" id="2.40.50.140:FF:000090">
    <property type="entry name" value="Replication protein A subunit"/>
    <property type="match status" value="1"/>
</dbReference>
<dbReference type="PANTHER" id="PTHR47165:SF4">
    <property type="entry name" value="OS03G0429900 PROTEIN"/>
    <property type="match status" value="1"/>
</dbReference>
<dbReference type="Pfam" id="PF16900">
    <property type="entry name" value="REPA_OB_2"/>
    <property type="match status" value="1"/>
</dbReference>
<evidence type="ECO:0000256" key="9">
    <source>
        <dbReference type="ARBA" id="ARBA00058595"/>
    </source>
</evidence>
<dbReference type="SUPFAM" id="SSF50249">
    <property type="entry name" value="Nucleic acid-binding proteins"/>
    <property type="match status" value="4"/>
</dbReference>
<feature type="domain" description="Replication protein A OB" evidence="16">
    <location>
        <begin position="282"/>
        <end position="379"/>
    </location>
</feature>
<evidence type="ECO:0000259" key="16">
    <source>
        <dbReference type="Pfam" id="PF16900"/>
    </source>
</evidence>
<dbReference type="InterPro" id="IPR004365">
    <property type="entry name" value="NA-bd_OB_tRNA"/>
</dbReference>
<dbReference type="InterPro" id="IPR047192">
    <property type="entry name" value="Euk_RPA1_DBD_C"/>
</dbReference>
<sequence>MLATQLNGMVTSEEINLNCIIQVNRYVCNTVKGNKKVIIILELRVLQSGVDVGQRIGDPQPFDISKNIPAHITQPDEQARKPSTSVQRNTQNVAASPSRITQLDEQAHQPSTSVQHNTQNVGASPSRITQPVNPAHRPLTSVQHKAQKRSASPEQKQMGKKNISPIDSLTQKLNKWTIRAKVTVKSEIKNWNNGKGRLFNVEFADESGEIRATGFNQELDKFYDILGVNKKYYVSGGTIKPANKQFNKLDHDFELNFNWKTEITRCEYDEALPTMQFSFMPISDIPNAENDAIVDVIGVCKEFGDIQMKTIRSSGQERKMRELLIVDDSNTEVTVTVWGKQAENFYGCQNSIIAFKRVKVSEFNGKTLSMISSSSYQINPDINEAHRLKIWYENGSHQQDVPIISSQQASTGTGGVGIVYKTFAEAKRENLGVMDAPDYYSVKTSVVCLSRENCLYKACPSDNCNKKVIKDMMNGVFYCEKCDLNYNIFKWRCILSVNLADATDNNWVTCSNDQVEILLGITAQELGEMQELDSDKFEKVFSDANFKDYTMKLRVKMETFNDELILKSTVVALEPINPVTDNKRLISEIKQMAGLA</sequence>
<accession>A0AAV2SLI6</accession>
<dbReference type="InterPro" id="IPR004591">
    <property type="entry name" value="Rfa1"/>
</dbReference>
<name>A0AAV2SLI6_MEGNR</name>
<proteinExistence type="inferred from homology"/>
<keyword evidence="5 11" id="KW-0863">Zinc-finger</keyword>
<evidence type="ECO:0000256" key="6">
    <source>
        <dbReference type="ARBA" id="ARBA00022833"/>
    </source>
</evidence>
<dbReference type="Pfam" id="PF01336">
    <property type="entry name" value="tRNA_anti-codon"/>
    <property type="match status" value="1"/>
</dbReference>
<evidence type="ECO:0000313" key="18">
    <source>
        <dbReference type="Proteomes" id="UP001497623"/>
    </source>
</evidence>
<dbReference type="FunFam" id="2.40.50.140:FF:000064">
    <property type="entry name" value="Replication protein A subunit"/>
    <property type="match status" value="1"/>
</dbReference>
<dbReference type="GO" id="GO:0006310">
    <property type="term" value="P:DNA recombination"/>
    <property type="evidence" value="ECO:0007669"/>
    <property type="project" value="InterPro"/>
</dbReference>
<evidence type="ECO:0000259" key="13">
    <source>
        <dbReference type="Pfam" id="PF01336"/>
    </source>
</evidence>
<evidence type="ECO:0000313" key="17">
    <source>
        <dbReference type="EMBL" id="CAL4201715.1"/>
    </source>
</evidence>
<comment type="subunit">
    <text evidence="10 11">Component of the heterotrimeric canonical replication protein A complex (RPA).</text>
</comment>
<comment type="similarity">
    <text evidence="2 11">Belongs to the replication factor A protein 1 family.</text>
</comment>
<keyword evidence="4 11" id="KW-0479">Metal-binding</keyword>
<reference evidence="17 18" key="1">
    <citation type="submission" date="2024-05" db="EMBL/GenBank/DDBJ databases">
        <authorList>
            <person name="Wallberg A."/>
        </authorList>
    </citation>
    <scope>NUCLEOTIDE SEQUENCE [LARGE SCALE GENOMIC DNA]</scope>
</reference>
<evidence type="ECO:0000256" key="2">
    <source>
        <dbReference type="ARBA" id="ARBA00005690"/>
    </source>
</evidence>
<evidence type="ECO:0000256" key="12">
    <source>
        <dbReference type="SAM" id="MobiDB-lite"/>
    </source>
</evidence>